<dbReference type="Pfam" id="PF23622">
    <property type="entry name" value="LRR_At1g61320_AtMIF1"/>
    <property type="match status" value="1"/>
</dbReference>
<dbReference type="EMBL" id="RWGY01000002">
    <property type="protein sequence ID" value="TVU50837.1"/>
    <property type="molecule type" value="Genomic_DNA"/>
</dbReference>
<dbReference type="AlphaFoldDB" id="A0A5J9WSD6"/>
<evidence type="ECO:0000259" key="1">
    <source>
        <dbReference type="Pfam" id="PF23622"/>
    </source>
</evidence>
<dbReference type="Proteomes" id="UP000324897">
    <property type="component" value="Chromosome 6"/>
</dbReference>
<reference evidence="2 3" key="1">
    <citation type="journal article" date="2019" name="Sci. Rep.">
        <title>A high-quality genome of Eragrostis curvula grass provides insights into Poaceae evolution and supports new strategies to enhance forage quality.</title>
        <authorList>
            <person name="Carballo J."/>
            <person name="Santos B.A.C.M."/>
            <person name="Zappacosta D."/>
            <person name="Garbus I."/>
            <person name="Selva J.P."/>
            <person name="Gallo C.A."/>
            <person name="Diaz A."/>
            <person name="Albertini E."/>
            <person name="Caccamo M."/>
            <person name="Echenique V."/>
        </authorList>
    </citation>
    <scope>NUCLEOTIDE SEQUENCE [LARGE SCALE GENOMIC DNA]</scope>
    <source>
        <strain evidence="3">cv. Victoria</strain>
        <tissue evidence="2">Leaf</tissue>
    </source>
</reference>
<feature type="domain" description="At1g61320/AtMIF1 LRR" evidence="1">
    <location>
        <begin position="117"/>
        <end position="456"/>
    </location>
</feature>
<keyword evidence="3" id="KW-1185">Reference proteome</keyword>
<dbReference type="Gramene" id="TVU50837">
    <property type="protein sequence ID" value="TVU50837"/>
    <property type="gene ID" value="EJB05_02228"/>
</dbReference>
<evidence type="ECO:0000313" key="3">
    <source>
        <dbReference type="Proteomes" id="UP000324897"/>
    </source>
</evidence>
<dbReference type="PANTHER" id="PTHR34145:SF57">
    <property type="entry name" value="F-BOX DOMAIN-CONTAINING PROTEIN"/>
    <property type="match status" value="1"/>
</dbReference>
<evidence type="ECO:0000313" key="2">
    <source>
        <dbReference type="EMBL" id="TVU50837.1"/>
    </source>
</evidence>
<accession>A0A5J9WSD6</accession>
<dbReference type="SUPFAM" id="SSF81383">
    <property type="entry name" value="F-box domain"/>
    <property type="match status" value="1"/>
</dbReference>
<dbReference type="OrthoDB" id="661008at2759"/>
<name>A0A5J9WSD6_9POAL</name>
<protein>
    <recommendedName>
        <fullName evidence="1">At1g61320/AtMIF1 LRR domain-containing protein</fullName>
    </recommendedName>
</protein>
<dbReference type="InterPro" id="IPR036047">
    <property type="entry name" value="F-box-like_dom_sf"/>
</dbReference>
<dbReference type="PANTHER" id="PTHR34145">
    <property type="entry name" value="OS02G0105600 PROTEIN"/>
    <property type="match status" value="1"/>
</dbReference>
<dbReference type="InterPro" id="IPR053772">
    <property type="entry name" value="At1g61320/At1g61330-like"/>
</dbReference>
<organism evidence="2 3">
    <name type="scientific">Eragrostis curvula</name>
    <name type="common">weeping love grass</name>
    <dbReference type="NCBI Taxonomy" id="38414"/>
    <lineage>
        <taxon>Eukaryota</taxon>
        <taxon>Viridiplantae</taxon>
        <taxon>Streptophyta</taxon>
        <taxon>Embryophyta</taxon>
        <taxon>Tracheophyta</taxon>
        <taxon>Spermatophyta</taxon>
        <taxon>Magnoliopsida</taxon>
        <taxon>Liliopsida</taxon>
        <taxon>Poales</taxon>
        <taxon>Poaceae</taxon>
        <taxon>PACMAD clade</taxon>
        <taxon>Chloridoideae</taxon>
        <taxon>Eragrostideae</taxon>
        <taxon>Eragrostidinae</taxon>
        <taxon>Eragrostis</taxon>
    </lineage>
</organism>
<dbReference type="SUPFAM" id="SSF52047">
    <property type="entry name" value="RNI-like"/>
    <property type="match status" value="1"/>
</dbReference>
<dbReference type="InterPro" id="IPR055357">
    <property type="entry name" value="LRR_At1g61320_AtMIF1"/>
</dbReference>
<proteinExistence type="predicted"/>
<dbReference type="InterPro" id="IPR032675">
    <property type="entry name" value="LRR_dom_sf"/>
</dbReference>
<dbReference type="Gene3D" id="3.80.10.10">
    <property type="entry name" value="Ribonuclease Inhibitor"/>
    <property type="match status" value="1"/>
</dbReference>
<feature type="non-terminal residue" evidence="2">
    <location>
        <position position="1"/>
    </location>
</feature>
<comment type="caution">
    <text evidence="2">The sequence shown here is derived from an EMBL/GenBank/DDBJ whole genome shotgun (WGS) entry which is preliminary data.</text>
</comment>
<sequence>MGDELNPLISTCTNTMAVRMINNRRSQETRTEEDHNRAGPTKENIIHFNDLPRDLLYTIGSKLPPKDFARNSVLSRQWGCMWSTCPRLTFDAAVMCKCHRIDLHKYTEKFINEVNAVLQKHQDKVVETLEVRTDFVGSLLVASHINSCVDFAVSSRTKNLTLDLKPERFWDYYDHRYVFPFQLLDGGRGSHLRHMQLSFVSLEPPPHFRGFPNLRKLHLQIVCVNGKDLEHTLSRCCKLEWLRIDRCDIKGELIVDGLLTHLLYLRVEYCLFLTKIKFHAANLAIFEYDGPFIPIDLTNSLKLQSANIELDKATFQHALPSLLDGFPSVVNLTLRIRLQYLEKQWLWDNPLKFYNLRRLQLFMLIFHKGLDKVLYSFLFLRATPFIEELEVHFAGYDLWLAEVGPCRKDLGPSCKYNCLKNICFTGFKAARGQLELLLHLVENAPALEAINIKVGHHDANKEYWPYKDSAPPFEEARRIVRNCLLPLNVKFDLV</sequence>
<gene>
    <name evidence="2" type="ORF">EJB05_02228</name>
</gene>